<feature type="transmembrane region" description="Helical" evidence="1">
    <location>
        <begin position="70"/>
        <end position="88"/>
    </location>
</feature>
<feature type="transmembrane region" description="Helical" evidence="1">
    <location>
        <begin position="108"/>
        <end position="126"/>
    </location>
</feature>
<organism evidence="2 3">
    <name type="scientific">Centaurea solstitialis</name>
    <name type="common">yellow star-thistle</name>
    <dbReference type="NCBI Taxonomy" id="347529"/>
    <lineage>
        <taxon>Eukaryota</taxon>
        <taxon>Viridiplantae</taxon>
        <taxon>Streptophyta</taxon>
        <taxon>Embryophyta</taxon>
        <taxon>Tracheophyta</taxon>
        <taxon>Spermatophyta</taxon>
        <taxon>Magnoliopsida</taxon>
        <taxon>eudicotyledons</taxon>
        <taxon>Gunneridae</taxon>
        <taxon>Pentapetalae</taxon>
        <taxon>asterids</taxon>
        <taxon>campanulids</taxon>
        <taxon>Asterales</taxon>
        <taxon>Asteraceae</taxon>
        <taxon>Carduoideae</taxon>
        <taxon>Cardueae</taxon>
        <taxon>Centaureinae</taxon>
        <taxon>Centaurea</taxon>
    </lineage>
</organism>
<dbReference type="AlphaFoldDB" id="A0AA38VSG2"/>
<name>A0AA38VSG2_9ASTR</name>
<keyword evidence="1" id="KW-0472">Membrane</keyword>
<keyword evidence="1" id="KW-0812">Transmembrane</keyword>
<proteinExistence type="predicted"/>
<reference evidence="2" key="1">
    <citation type="submission" date="2023-03" db="EMBL/GenBank/DDBJ databases">
        <title>Chromosome-scale reference genome and RAD-based genetic map of yellow starthistle (Centaurea solstitialis) reveal putative structural variation and QTLs associated with invader traits.</title>
        <authorList>
            <person name="Reatini B."/>
            <person name="Cang F.A."/>
            <person name="Jiang Q."/>
            <person name="Mckibben M.T.W."/>
            <person name="Barker M.S."/>
            <person name="Rieseberg L.H."/>
            <person name="Dlugosch K.M."/>
        </authorList>
    </citation>
    <scope>NUCLEOTIDE SEQUENCE</scope>
    <source>
        <strain evidence="2">CAN-66</strain>
        <tissue evidence="2">Leaf</tissue>
    </source>
</reference>
<sequence>MRNDTETSINIDDVPVPTNTITTFPYTSVNGFIFGPLQRLMAYLVHLWTNCYPLGGVFGEEGGPLMPGSAFNFIIGGLFAFFALAEHVLSLPRPPPAPTSVSAILARFGSRISLVIFVGSLTYLSYI</sequence>
<keyword evidence="1" id="KW-1133">Transmembrane helix</keyword>
<evidence type="ECO:0000256" key="1">
    <source>
        <dbReference type="SAM" id="Phobius"/>
    </source>
</evidence>
<comment type="caution">
    <text evidence="2">The sequence shown here is derived from an EMBL/GenBank/DDBJ whole genome shotgun (WGS) entry which is preliminary data.</text>
</comment>
<accession>A0AA38VSG2</accession>
<dbReference type="Proteomes" id="UP001172457">
    <property type="component" value="Chromosome 8"/>
</dbReference>
<dbReference type="EMBL" id="JARYMX010000008">
    <property type="protein sequence ID" value="KAJ9536917.1"/>
    <property type="molecule type" value="Genomic_DNA"/>
</dbReference>
<keyword evidence="3" id="KW-1185">Reference proteome</keyword>
<gene>
    <name evidence="2" type="ORF">OSB04_029650</name>
</gene>
<evidence type="ECO:0000313" key="3">
    <source>
        <dbReference type="Proteomes" id="UP001172457"/>
    </source>
</evidence>
<protein>
    <submittedName>
        <fullName evidence="2">Uncharacterized protein</fullName>
    </submittedName>
</protein>
<evidence type="ECO:0000313" key="2">
    <source>
        <dbReference type="EMBL" id="KAJ9536917.1"/>
    </source>
</evidence>